<evidence type="ECO:0000313" key="4">
    <source>
        <dbReference type="Proteomes" id="UP001549106"/>
    </source>
</evidence>
<evidence type="ECO:0000256" key="2">
    <source>
        <dbReference type="SAM" id="SignalP"/>
    </source>
</evidence>
<dbReference type="Proteomes" id="UP001549106">
    <property type="component" value="Unassembled WGS sequence"/>
</dbReference>
<dbReference type="Gene3D" id="3.90.1720.10">
    <property type="entry name" value="endopeptidase domain like (from Nostoc punctiforme)"/>
    <property type="match status" value="1"/>
</dbReference>
<gene>
    <name evidence="3" type="ORF">ABID24_000654</name>
</gene>
<proteinExistence type="predicted"/>
<keyword evidence="1" id="KW-0677">Repeat</keyword>
<name>A0ABV2M204_9FIRM</name>
<keyword evidence="2" id="KW-0732">Signal</keyword>
<keyword evidence="4" id="KW-1185">Reference proteome</keyword>
<evidence type="ECO:0000313" key="3">
    <source>
        <dbReference type="EMBL" id="MET3749427.1"/>
    </source>
</evidence>
<dbReference type="Gene3D" id="2.10.270.10">
    <property type="entry name" value="Cholin Binding"/>
    <property type="match status" value="4"/>
</dbReference>
<evidence type="ECO:0000256" key="1">
    <source>
        <dbReference type="ARBA" id="ARBA00022737"/>
    </source>
</evidence>
<dbReference type="RefSeq" id="WP_257464007.1">
    <property type="nucleotide sequence ID" value="NZ_BAABXN010000001.1"/>
</dbReference>
<sequence length="540" mass="61494">MNKVCKRWKFWGILLGLMLFAAGFSMHSTTVEVQAAPVNGFHTVGGKTYYYKNGKKMTGTQKVNNKYYYFDPNQSGAMLKGWYKNSKGDRRYFDKKTGEMRTGLRPINSEYYYFDAKTGWAQKGFQTVNGYTRYFQPATFTMSTGWMKNSKNQKWYFEKGNGRMKTGLRPIDGRYYYFDPKTGAAKQGFIEFEVGMRYFYGGGTYAMATGWHTSPEGEKRYFDPKTGVMSKAKKEVDGNWYYFSKIDGVAKGGWLNEDGRKRYFDPKTLIMVTGTRVIDGKTYTFDSKGLLISSEDDYNKPVTPSTPTSERTVKNYLLNALQPVGRTLYIWGGGHNDTDSTRKGISPKWTSFFSSQNSSYNYNNYRYQTELGLDCSGYIGWATYQVTGRYSTDVSGNIGSLYKGYGWGTICNQNYLSSHDYKLYPGDIGYDENHTWMILGQCKDKSAVILHSTPNAGVQISGTPTPNGNYGSQAIALAEKYMERFPGYQKMQKTNSSFYHTSSGAYVRRGNYFRWNSSTLSDPHGYKNKTADQILADLFS</sequence>
<dbReference type="InterPro" id="IPR018337">
    <property type="entry name" value="Cell_wall/Cho-bd_repeat"/>
</dbReference>
<accession>A0ABV2M204</accession>
<dbReference type="SUPFAM" id="SSF69360">
    <property type="entry name" value="Cell wall binding repeat"/>
    <property type="match status" value="2"/>
</dbReference>
<feature type="chain" id="PRO_5046750167" evidence="2">
    <location>
        <begin position="28"/>
        <end position="540"/>
    </location>
</feature>
<dbReference type="EMBL" id="JBEPMJ010000003">
    <property type="protein sequence ID" value="MET3749427.1"/>
    <property type="molecule type" value="Genomic_DNA"/>
</dbReference>
<feature type="signal peptide" evidence="2">
    <location>
        <begin position="1"/>
        <end position="27"/>
    </location>
</feature>
<comment type="caution">
    <text evidence="3">The sequence shown here is derived from an EMBL/GenBank/DDBJ whole genome shotgun (WGS) entry which is preliminary data.</text>
</comment>
<protein>
    <submittedName>
        <fullName evidence="3">Glucan-binding YG repeat protein</fullName>
    </submittedName>
</protein>
<dbReference type="Pfam" id="PF19127">
    <property type="entry name" value="Choline_bind_3"/>
    <property type="match status" value="2"/>
</dbReference>
<reference evidence="3 4" key="1">
    <citation type="submission" date="2024-06" db="EMBL/GenBank/DDBJ databases">
        <title>Genomic Encyclopedia of Type Strains, Phase IV (KMG-IV): sequencing the most valuable type-strain genomes for metagenomic binning, comparative biology and taxonomic classification.</title>
        <authorList>
            <person name="Goeker M."/>
        </authorList>
    </citation>
    <scope>NUCLEOTIDE SEQUENCE [LARGE SCALE GENOMIC DNA]</scope>
    <source>
        <strain evidence="3 4">DSM 29492</strain>
    </source>
</reference>
<organism evidence="3 4">
    <name type="scientific">Blautia caecimuris</name>
    <dbReference type="NCBI Taxonomy" id="1796615"/>
    <lineage>
        <taxon>Bacteria</taxon>
        <taxon>Bacillati</taxon>
        <taxon>Bacillota</taxon>
        <taxon>Clostridia</taxon>
        <taxon>Lachnospirales</taxon>
        <taxon>Lachnospiraceae</taxon>
        <taxon>Blautia</taxon>
    </lineage>
</organism>